<keyword evidence="4 6" id="KW-1015">Disulfide bond</keyword>
<comment type="caution">
    <text evidence="6">Lacks conserved residue(s) required for the propagation of feature annotation.</text>
</comment>
<dbReference type="CDD" id="cd00110">
    <property type="entry name" value="LamG"/>
    <property type="match status" value="1"/>
</dbReference>
<dbReference type="PANTHER" id="PTHR15036">
    <property type="entry name" value="PIKACHURIN-LIKE PROTEIN"/>
    <property type="match status" value="1"/>
</dbReference>
<feature type="domain" description="Laminin G" evidence="7">
    <location>
        <begin position="1"/>
        <end position="229"/>
    </location>
</feature>
<dbReference type="WBParaSite" id="ECPE_0000764301-mRNA-1">
    <property type="protein sequence ID" value="ECPE_0000764301-mRNA-1"/>
    <property type="gene ID" value="ECPE_0000764301"/>
</dbReference>
<reference evidence="9" key="1">
    <citation type="submission" date="2016-06" db="UniProtKB">
        <authorList>
            <consortium name="WormBaseParasite"/>
        </authorList>
    </citation>
    <scope>IDENTIFICATION</scope>
</reference>
<dbReference type="PROSITE" id="PS00022">
    <property type="entry name" value="EGF_1"/>
    <property type="match status" value="1"/>
</dbReference>
<evidence type="ECO:0000259" key="7">
    <source>
        <dbReference type="PROSITE" id="PS50025"/>
    </source>
</evidence>
<proteinExistence type="predicted"/>
<keyword evidence="5" id="KW-0325">Glycoprotein</keyword>
<dbReference type="InterPro" id="IPR000742">
    <property type="entry name" value="EGF"/>
</dbReference>
<sequence length="619" mass="68848">LDTNQPDSVLRVNGRRFSPETTLLVRAPFALKEPFSVQLVFQANSLNGTLLFYQLAPSRQEQMLVENPTGQQFFLAIVNGQIELRYVSNGPAGRTLSVRSMQQLKLGLQHTLRAGVAQGRPWIKLDMDPETTASEIEERRHEASLSSSLSTGGHGTIVIGRQVMVSPTRYAQPIVEGTVGFSGCLLQLSLRTESPLQEQHVDLISGDSTELAWIGVDRLPSGLAEAPLCRPTTDSSIVSTNQEDQQTVQLDAGRRTSLCDRQPCLNGGTCELTSDVGYICICSPGWQGHHCDQGVILLIPPSMRFATQNTGPFISVYVDAKGYLFVQCRVGHPVSEDRVEFLHQQPQSRLITFRYSAPVQLNRWHTLIVEKRTRALDVQLNDGPKERVRTVPENFRRLPRNIRQQLSAFDLSESPIYVGGFSPNDRSVPSIPVSRGMRGALQKLNINGAEVVLAGPISPNPAESGPVEPTELWSRVTQWQGPPCGPNHSPCSPDKPESICRPLGSEATCACSTPLQLWKLLREKLDNVEDAERNACNQRQNEMNKARVRMLADRPSSDERLNERVQYDGLPGPNSDSTFDDVIKSNQMMDLNDFTNQFTEIKLNLWKLEDEIFSSITEQ</sequence>
<dbReference type="SUPFAM" id="SSF49899">
    <property type="entry name" value="Concanavalin A-like lectins/glucanases"/>
    <property type="match status" value="2"/>
</dbReference>
<evidence type="ECO:0000256" key="1">
    <source>
        <dbReference type="ARBA" id="ARBA00022536"/>
    </source>
</evidence>
<evidence type="ECO:0000256" key="5">
    <source>
        <dbReference type="ARBA" id="ARBA00023180"/>
    </source>
</evidence>
<dbReference type="PROSITE" id="PS50025">
    <property type="entry name" value="LAM_G_DOMAIN"/>
    <property type="match status" value="1"/>
</dbReference>
<dbReference type="Pfam" id="PF00008">
    <property type="entry name" value="EGF"/>
    <property type="match status" value="1"/>
</dbReference>
<dbReference type="PROSITE" id="PS50026">
    <property type="entry name" value="EGF_3"/>
    <property type="match status" value="1"/>
</dbReference>
<keyword evidence="1 6" id="KW-0245">EGF-like domain</keyword>
<keyword evidence="3" id="KW-0677">Repeat</keyword>
<evidence type="ECO:0000259" key="8">
    <source>
        <dbReference type="PROSITE" id="PS50026"/>
    </source>
</evidence>
<dbReference type="Gene3D" id="2.10.25.10">
    <property type="entry name" value="Laminin"/>
    <property type="match status" value="1"/>
</dbReference>
<evidence type="ECO:0000256" key="3">
    <source>
        <dbReference type="ARBA" id="ARBA00022737"/>
    </source>
</evidence>
<feature type="domain" description="EGF-like" evidence="8">
    <location>
        <begin position="255"/>
        <end position="292"/>
    </location>
</feature>
<evidence type="ECO:0000313" key="9">
    <source>
        <dbReference type="WBParaSite" id="ECPE_0000764301-mRNA-1"/>
    </source>
</evidence>
<dbReference type="Gene3D" id="2.60.120.200">
    <property type="match status" value="2"/>
</dbReference>
<keyword evidence="2" id="KW-0732">Signal</keyword>
<protein>
    <submittedName>
        <fullName evidence="9">EGF-like domain-containing protein</fullName>
    </submittedName>
</protein>
<dbReference type="InterPro" id="IPR050372">
    <property type="entry name" value="Neurexin-related_CASP"/>
</dbReference>
<dbReference type="GO" id="GO:0016020">
    <property type="term" value="C:membrane"/>
    <property type="evidence" value="ECO:0007669"/>
    <property type="project" value="UniProtKB-SubCell"/>
</dbReference>
<dbReference type="InterPro" id="IPR013320">
    <property type="entry name" value="ConA-like_dom_sf"/>
</dbReference>
<accession>A0A183AKZ2</accession>
<dbReference type="AlphaFoldDB" id="A0A183AKZ2"/>
<dbReference type="FunFam" id="2.10.25.10:FF:000012">
    <property type="entry name" value="Delta-like protein"/>
    <property type="match status" value="1"/>
</dbReference>
<dbReference type="InterPro" id="IPR001791">
    <property type="entry name" value="Laminin_G"/>
</dbReference>
<organism evidence="9">
    <name type="scientific">Echinostoma caproni</name>
    <dbReference type="NCBI Taxonomy" id="27848"/>
    <lineage>
        <taxon>Eukaryota</taxon>
        <taxon>Metazoa</taxon>
        <taxon>Spiralia</taxon>
        <taxon>Lophotrochozoa</taxon>
        <taxon>Platyhelminthes</taxon>
        <taxon>Trematoda</taxon>
        <taxon>Digenea</taxon>
        <taxon>Plagiorchiida</taxon>
        <taxon>Echinostomata</taxon>
        <taxon>Echinostomatoidea</taxon>
        <taxon>Echinostomatidae</taxon>
        <taxon>Echinostoma</taxon>
    </lineage>
</organism>
<dbReference type="CDD" id="cd00054">
    <property type="entry name" value="EGF_CA"/>
    <property type="match status" value="1"/>
</dbReference>
<evidence type="ECO:0000256" key="2">
    <source>
        <dbReference type="ARBA" id="ARBA00022729"/>
    </source>
</evidence>
<dbReference type="Pfam" id="PF02210">
    <property type="entry name" value="Laminin_G_2"/>
    <property type="match status" value="1"/>
</dbReference>
<name>A0A183AKZ2_9TREM</name>
<feature type="disulfide bond" evidence="6">
    <location>
        <begin position="282"/>
        <end position="291"/>
    </location>
</feature>
<evidence type="ECO:0000256" key="4">
    <source>
        <dbReference type="ARBA" id="ARBA00023157"/>
    </source>
</evidence>
<dbReference type="PROSITE" id="PS01186">
    <property type="entry name" value="EGF_2"/>
    <property type="match status" value="1"/>
</dbReference>
<evidence type="ECO:0000256" key="6">
    <source>
        <dbReference type="PROSITE-ProRule" id="PRU00076"/>
    </source>
</evidence>
<dbReference type="PANTHER" id="PTHR15036:SF85">
    <property type="entry name" value="SP2353, ISOFORM A"/>
    <property type="match status" value="1"/>
</dbReference>
<dbReference type="SMART" id="SM00181">
    <property type="entry name" value="EGF"/>
    <property type="match status" value="2"/>
</dbReference>